<dbReference type="InterPro" id="IPR005811">
    <property type="entry name" value="SUCC_ACL_C"/>
</dbReference>
<dbReference type="NCBIfam" id="NF004760">
    <property type="entry name" value="PRK06091.1"/>
    <property type="match status" value="1"/>
</dbReference>
<evidence type="ECO:0000259" key="1">
    <source>
        <dbReference type="Pfam" id="PF00549"/>
    </source>
</evidence>
<dbReference type="AlphaFoldDB" id="A0A157AFC3"/>
<dbReference type="GO" id="GO:0005829">
    <property type="term" value="C:cytosol"/>
    <property type="evidence" value="ECO:0007669"/>
    <property type="project" value="TreeGrafter"/>
</dbReference>
<dbReference type="Gene3D" id="3.40.50.720">
    <property type="entry name" value="NAD(P)-binding Rossmann-like Domain"/>
    <property type="match status" value="1"/>
</dbReference>
<sequence length="513" mass="54908">MPTKIVIKKNTYFDSVSLMSVSTKANKLPGVEQAFVAMATEMNKGVLKNLGLLTPELAEAKNGDLMIVIKGDAANDETLAAIEALFTRKESAGSHEARYATTASAKTHRPDSNLAVISVNGTFAAREARQALENDLNVMLFSDNVSLDDELALKQLAHRKGLLMMGPDCGTAIINGAGLCFANAVRRGPIGIVGASGTGSQELSVRIHEFGGGVSQLIGTGGRDLSEKIGGLMMLDAIDMLEADEGTQVIALISKPAAPAVAEKVLARARACRKPVVVCFLGRSEPPADEDGLQFARGTKEAALKAVLLTGIKKESLELHPLNWPLIEEVRARLTPRQKYIRGLFCGGTLCDEAMFAALAKFDEVYSNIQPDPAKRLSDISVSKAHTFLDFGDDDFTNGKPHPMIDPTNRISRLLQEARDPEVGVIVMDFVLGFGAHEDPVGVMIDAIKEAQAIAKADRRPLEILGYVLGTDQDPQSLAQQCQLLTDAGVIWASSSTNTGLLAREFVCKGEKA</sequence>
<name>A0A157AFC3_ENTCL</name>
<dbReference type="PANTHER" id="PTHR11117">
    <property type="entry name" value="SUCCINYL-COA LIGASE SUBUNIT ALPHA"/>
    <property type="match status" value="1"/>
</dbReference>
<organism evidence="3 4">
    <name type="scientific">Enterobacter cloacae</name>
    <dbReference type="NCBI Taxonomy" id="550"/>
    <lineage>
        <taxon>Bacteria</taxon>
        <taxon>Pseudomonadati</taxon>
        <taxon>Pseudomonadota</taxon>
        <taxon>Gammaproteobacteria</taxon>
        <taxon>Enterobacterales</taxon>
        <taxon>Enterobacteriaceae</taxon>
        <taxon>Enterobacter</taxon>
        <taxon>Enterobacter cloacae complex</taxon>
    </lineage>
</organism>
<dbReference type="Proteomes" id="UP000076008">
    <property type="component" value="Unassembled WGS sequence"/>
</dbReference>
<dbReference type="GO" id="GO:0004776">
    <property type="term" value="F:succinate-CoA ligase (GDP-forming) activity"/>
    <property type="evidence" value="ECO:0007669"/>
    <property type="project" value="TreeGrafter"/>
</dbReference>
<evidence type="ECO:0000313" key="4">
    <source>
        <dbReference type="Proteomes" id="UP000076008"/>
    </source>
</evidence>
<protein>
    <submittedName>
        <fullName evidence="3">Protein YahF</fullName>
    </submittedName>
</protein>
<dbReference type="Pfam" id="PF02629">
    <property type="entry name" value="CoA_binding"/>
    <property type="match status" value="1"/>
</dbReference>
<dbReference type="Gene3D" id="3.40.50.261">
    <property type="entry name" value="Succinyl-CoA synthetase domains"/>
    <property type="match status" value="2"/>
</dbReference>
<feature type="domain" description="ATP-citrate synthase/succinyl-CoA ligase C-terminal" evidence="1">
    <location>
        <begin position="344"/>
        <end position="501"/>
    </location>
</feature>
<proteinExistence type="predicted"/>
<feature type="domain" description="CoA-binding" evidence="2">
    <location>
        <begin position="189"/>
        <end position="280"/>
    </location>
</feature>
<evidence type="ECO:0000313" key="3">
    <source>
        <dbReference type="EMBL" id="CZV33290.1"/>
    </source>
</evidence>
<dbReference type="GO" id="GO:0004775">
    <property type="term" value="F:succinate-CoA ligase (ADP-forming) activity"/>
    <property type="evidence" value="ECO:0007669"/>
    <property type="project" value="TreeGrafter"/>
</dbReference>
<dbReference type="InterPro" id="IPR003781">
    <property type="entry name" value="CoA-bd"/>
</dbReference>
<evidence type="ECO:0000259" key="2">
    <source>
        <dbReference type="Pfam" id="PF02629"/>
    </source>
</evidence>
<dbReference type="GO" id="GO:0006099">
    <property type="term" value="P:tricarboxylic acid cycle"/>
    <property type="evidence" value="ECO:0007669"/>
    <property type="project" value="TreeGrafter"/>
</dbReference>
<dbReference type="RefSeq" id="WP_063144164.1">
    <property type="nucleotide sequence ID" value="NZ_FJXR01000012.1"/>
</dbReference>
<reference evidence="3 4" key="1">
    <citation type="submission" date="2016-03" db="EMBL/GenBank/DDBJ databases">
        <authorList>
            <consortium name="Pathogen Informatics"/>
        </authorList>
    </citation>
    <scope>NUCLEOTIDE SEQUENCE [LARGE SCALE GENOMIC DNA]</scope>
    <source>
        <strain evidence="4">e1252</strain>
    </source>
</reference>
<dbReference type="Pfam" id="PF00549">
    <property type="entry name" value="Ligase_CoA"/>
    <property type="match status" value="1"/>
</dbReference>
<accession>A0A157AFC3</accession>
<dbReference type="SUPFAM" id="SSF52210">
    <property type="entry name" value="Succinyl-CoA synthetase domains"/>
    <property type="match status" value="2"/>
</dbReference>
<dbReference type="GO" id="GO:0009361">
    <property type="term" value="C:succinate-CoA ligase complex (ADP-forming)"/>
    <property type="evidence" value="ECO:0007669"/>
    <property type="project" value="TreeGrafter"/>
</dbReference>
<dbReference type="InterPro" id="IPR016102">
    <property type="entry name" value="Succinyl-CoA_synth-like"/>
</dbReference>
<dbReference type="EMBL" id="FJXR01000012">
    <property type="protein sequence ID" value="CZV33290.1"/>
    <property type="molecule type" value="Genomic_DNA"/>
</dbReference>
<dbReference type="PANTHER" id="PTHR11117:SF24">
    <property type="entry name" value="PROTEIN FDRA"/>
    <property type="match status" value="1"/>
</dbReference>
<gene>
    <name evidence="3" type="primary">yahF</name>
    <name evidence="3" type="ORF">SAMEA2273318_02286</name>
</gene>